<feature type="transmembrane region" description="Helical" evidence="1">
    <location>
        <begin position="107"/>
        <end position="126"/>
    </location>
</feature>
<feature type="transmembrane region" description="Helical" evidence="1">
    <location>
        <begin position="147"/>
        <end position="166"/>
    </location>
</feature>
<sequence length="201" mass="20650">MVCDNPGVMRATLSLRLARSAAFAAVGVLLAMGAHWFAGGGGPTTGALLVGLLAVTAGAAVAAGRERSPQVIVGLLVGAQVFLHLLFDASASAGAPAHITWHGGLTTQTGMLTAHLTAALLTGLWLSRGEEALWSVLRRIGAGAARCLTMLAALVALLRAGLAGITRPRVRAARGRTRLPRPGWVLRHAVVRRGPPVSPVF</sequence>
<keyword evidence="3" id="KW-1185">Reference proteome</keyword>
<feature type="transmembrane region" description="Helical" evidence="1">
    <location>
        <begin position="44"/>
        <end position="64"/>
    </location>
</feature>
<proteinExistence type="predicted"/>
<evidence type="ECO:0000313" key="2">
    <source>
        <dbReference type="EMBL" id="GIH33233.1"/>
    </source>
</evidence>
<evidence type="ECO:0000313" key="3">
    <source>
        <dbReference type="Proteomes" id="UP000651728"/>
    </source>
</evidence>
<accession>A0ABQ4FEL1</accession>
<dbReference type="Proteomes" id="UP000651728">
    <property type="component" value="Unassembled WGS sequence"/>
</dbReference>
<feature type="transmembrane region" description="Helical" evidence="1">
    <location>
        <begin position="21"/>
        <end position="38"/>
    </location>
</feature>
<dbReference type="EMBL" id="BOOB01000021">
    <property type="protein sequence ID" value="GIH33233.1"/>
    <property type="molecule type" value="Genomic_DNA"/>
</dbReference>
<evidence type="ECO:0008006" key="4">
    <source>
        <dbReference type="Google" id="ProtNLM"/>
    </source>
</evidence>
<reference evidence="2 3" key="1">
    <citation type="submission" date="2021-01" db="EMBL/GenBank/DDBJ databases">
        <title>Whole genome shotgun sequence of Microbispora amethystogenes NBRC 101907.</title>
        <authorList>
            <person name="Komaki H."/>
            <person name="Tamura T."/>
        </authorList>
    </citation>
    <scope>NUCLEOTIDE SEQUENCE [LARGE SCALE GENOMIC DNA]</scope>
    <source>
        <strain evidence="2 3">NBRC 101907</strain>
    </source>
</reference>
<feature type="transmembrane region" description="Helical" evidence="1">
    <location>
        <begin position="71"/>
        <end position="87"/>
    </location>
</feature>
<name>A0ABQ4FEL1_9ACTN</name>
<comment type="caution">
    <text evidence="2">The sequence shown here is derived from an EMBL/GenBank/DDBJ whole genome shotgun (WGS) entry which is preliminary data.</text>
</comment>
<gene>
    <name evidence="2" type="ORF">Mam01_33970</name>
</gene>
<evidence type="ECO:0000256" key="1">
    <source>
        <dbReference type="SAM" id="Phobius"/>
    </source>
</evidence>
<keyword evidence="1" id="KW-0472">Membrane</keyword>
<organism evidence="2 3">
    <name type="scientific">Microbispora amethystogenes</name>
    <dbReference type="NCBI Taxonomy" id="1427754"/>
    <lineage>
        <taxon>Bacteria</taxon>
        <taxon>Bacillati</taxon>
        <taxon>Actinomycetota</taxon>
        <taxon>Actinomycetes</taxon>
        <taxon>Streptosporangiales</taxon>
        <taxon>Streptosporangiaceae</taxon>
        <taxon>Microbispora</taxon>
    </lineage>
</organism>
<protein>
    <recommendedName>
        <fullName evidence="4">MFS transporter</fullName>
    </recommendedName>
</protein>
<keyword evidence="1" id="KW-0812">Transmembrane</keyword>
<keyword evidence="1" id="KW-1133">Transmembrane helix</keyword>